<keyword evidence="3" id="KW-1185">Reference proteome</keyword>
<reference evidence="2 3" key="1">
    <citation type="submission" date="2017-10" db="EMBL/GenBank/DDBJ databases">
        <title>Sequencing the genomes of 1000 actinobacteria strains.</title>
        <authorList>
            <person name="Klenk H.-P."/>
        </authorList>
    </citation>
    <scope>NUCLEOTIDE SEQUENCE [LARGE SCALE GENOMIC DNA]</scope>
    <source>
        <strain evidence="2 3">DSM 21574</strain>
    </source>
</reference>
<name>A0A2A9EGW5_9MICO</name>
<accession>A0A2A9EGW5</accession>
<sequence>MVVRESMNDPECRTGSQDDLTLTLTPASPDHAPGAARSSAVAPGDLQGRPRFTRRPPGCDDPQN</sequence>
<comment type="caution">
    <text evidence="2">The sequence shown here is derived from an EMBL/GenBank/DDBJ whole genome shotgun (WGS) entry which is preliminary data.</text>
</comment>
<proteinExistence type="predicted"/>
<evidence type="ECO:0000313" key="2">
    <source>
        <dbReference type="EMBL" id="PFG37505.1"/>
    </source>
</evidence>
<dbReference type="AlphaFoldDB" id="A0A2A9EGW5"/>
<protein>
    <submittedName>
        <fullName evidence="2">Uncharacterized protein</fullName>
    </submittedName>
</protein>
<evidence type="ECO:0000256" key="1">
    <source>
        <dbReference type="SAM" id="MobiDB-lite"/>
    </source>
</evidence>
<organism evidence="2 3">
    <name type="scientific">Flavimobilis soli</name>
    <dbReference type="NCBI Taxonomy" id="442709"/>
    <lineage>
        <taxon>Bacteria</taxon>
        <taxon>Bacillati</taxon>
        <taxon>Actinomycetota</taxon>
        <taxon>Actinomycetes</taxon>
        <taxon>Micrococcales</taxon>
        <taxon>Jonesiaceae</taxon>
        <taxon>Flavimobilis</taxon>
    </lineage>
</organism>
<feature type="compositionally biased region" description="Polar residues" evidence="1">
    <location>
        <begin position="14"/>
        <end position="26"/>
    </location>
</feature>
<dbReference type="Proteomes" id="UP000221394">
    <property type="component" value="Unassembled WGS sequence"/>
</dbReference>
<evidence type="ECO:0000313" key="3">
    <source>
        <dbReference type="Proteomes" id="UP000221394"/>
    </source>
</evidence>
<feature type="compositionally biased region" description="Basic and acidic residues" evidence="1">
    <location>
        <begin position="1"/>
        <end position="12"/>
    </location>
</feature>
<feature type="region of interest" description="Disordered" evidence="1">
    <location>
        <begin position="1"/>
        <end position="64"/>
    </location>
</feature>
<gene>
    <name evidence="2" type="ORF">ATL41_2271</name>
</gene>
<dbReference type="EMBL" id="PDJH01000001">
    <property type="protein sequence ID" value="PFG37505.1"/>
    <property type="molecule type" value="Genomic_DNA"/>
</dbReference>